<dbReference type="InterPro" id="IPR008462">
    <property type="entry name" value="CsbD"/>
</dbReference>
<reference evidence="4 5" key="1">
    <citation type="journal article" date="2014" name="Int. J. Syst. Evol. Microbiol.">
        <title>Complete genome sequence of Corynebacterium casei LMG S-19264T (=DSM 44701T), isolated from a smear-ripened cheese.</title>
        <authorList>
            <consortium name="US DOE Joint Genome Institute (JGI-PGF)"/>
            <person name="Walter F."/>
            <person name="Albersmeier A."/>
            <person name="Kalinowski J."/>
            <person name="Ruckert C."/>
        </authorList>
    </citation>
    <scope>NUCLEOTIDE SEQUENCE [LARGE SCALE GENOMIC DNA]</scope>
    <source>
        <strain evidence="4 5">NBRC 112289</strain>
    </source>
</reference>
<dbReference type="AlphaFoldDB" id="A0AA37UI98"/>
<organism evidence="4 5">
    <name type="scientific">Arenivirga flava</name>
    <dbReference type="NCBI Taxonomy" id="1930060"/>
    <lineage>
        <taxon>Bacteria</taxon>
        <taxon>Bacillati</taxon>
        <taxon>Actinomycetota</taxon>
        <taxon>Actinomycetes</taxon>
        <taxon>Micrococcales</taxon>
        <taxon>Microbacteriaceae</taxon>
        <taxon>Arenivirga</taxon>
    </lineage>
</organism>
<dbReference type="InterPro" id="IPR036629">
    <property type="entry name" value="YjbJ_sf"/>
</dbReference>
<proteinExistence type="inferred from homology"/>
<dbReference type="EMBL" id="BSUL01000001">
    <property type="protein sequence ID" value="GMA29464.1"/>
    <property type="molecule type" value="Genomic_DNA"/>
</dbReference>
<comment type="similarity">
    <text evidence="1">Belongs to the UPF0337 (CsbD) family.</text>
</comment>
<evidence type="ECO:0000313" key="5">
    <source>
        <dbReference type="Proteomes" id="UP001157160"/>
    </source>
</evidence>
<evidence type="ECO:0000256" key="2">
    <source>
        <dbReference type="SAM" id="MobiDB-lite"/>
    </source>
</evidence>
<dbReference type="RefSeq" id="WP_284233599.1">
    <property type="nucleotide sequence ID" value="NZ_BSUL01000001.1"/>
</dbReference>
<evidence type="ECO:0000259" key="3">
    <source>
        <dbReference type="Pfam" id="PF05532"/>
    </source>
</evidence>
<evidence type="ECO:0000256" key="1">
    <source>
        <dbReference type="ARBA" id="ARBA00009129"/>
    </source>
</evidence>
<gene>
    <name evidence="4" type="ORF">GCM10025874_27170</name>
</gene>
<feature type="region of interest" description="Disordered" evidence="2">
    <location>
        <begin position="1"/>
        <end position="56"/>
    </location>
</feature>
<dbReference type="Pfam" id="PF05532">
    <property type="entry name" value="CsbD"/>
    <property type="match status" value="1"/>
</dbReference>
<comment type="caution">
    <text evidence="4">The sequence shown here is derived from an EMBL/GenBank/DDBJ whole genome shotgun (WGS) entry which is preliminary data.</text>
</comment>
<dbReference type="SUPFAM" id="SSF69047">
    <property type="entry name" value="Hypothetical protein YjbJ"/>
    <property type="match status" value="1"/>
</dbReference>
<feature type="compositionally biased region" description="Basic and acidic residues" evidence="2">
    <location>
        <begin position="44"/>
        <end position="56"/>
    </location>
</feature>
<keyword evidence="5" id="KW-1185">Reference proteome</keyword>
<feature type="compositionally biased region" description="Basic and acidic residues" evidence="2">
    <location>
        <begin position="1"/>
        <end position="18"/>
    </location>
</feature>
<accession>A0AA37UI98</accession>
<name>A0AA37UI98_9MICO</name>
<evidence type="ECO:0000313" key="4">
    <source>
        <dbReference type="EMBL" id="GMA29464.1"/>
    </source>
</evidence>
<feature type="domain" description="CsbD-like" evidence="3">
    <location>
        <begin position="3"/>
        <end position="54"/>
    </location>
</feature>
<dbReference type="Proteomes" id="UP001157160">
    <property type="component" value="Unassembled WGS sequence"/>
</dbReference>
<protein>
    <recommendedName>
        <fullName evidence="3">CsbD-like domain-containing protein</fullName>
    </recommendedName>
</protein>
<sequence>MSDKAKHEAEDLGGKLKETAGAATGNRDLENDGKTDQAGAKLKQVGDDIKNAVKGD</sequence>